<dbReference type="EMBL" id="JASJQH010007052">
    <property type="protein sequence ID" value="KAK9719351.1"/>
    <property type="molecule type" value="Genomic_DNA"/>
</dbReference>
<feature type="chain" id="PRO_5045791070" evidence="2">
    <location>
        <begin position="21"/>
        <end position="323"/>
    </location>
</feature>
<feature type="region of interest" description="Disordered" evidence="1">
    <location>
        <begin position="226"/>
        <end position="251"/>
    </location>
</feature>
<dbReference type="Proteomes" id="UP001479436">
    <property type="component" value="Unassembled WGS sequence"/>
</dbReference>
<keyword evidence="2" id="KW-0732">Signal</keyword>
<reference evidence="3 4" key="1">
    <citation type="submission" date="2023-04" db="EMBL/GenBank/DDBJ databases">
        <title>Genome of Basidiobolus ranarum AG-B5.</title>
        <authorList>
            <person name="Stajich J.E."/>
            <person name="Carter-House D."/>
            <person name="Gryganskyi A."/>
        </authorList>
    </citation>
    <scope>NUCLEOTIDE SEQUENCE [LARGE SCALE GENOMIC DNA]</scope>
    <source>
        <strain evidence="3 4">AG-B5</strain>
    </source>
</reference>
<evidence type="ECO:0000256" key="2">
    <source>
        <dbReference type="SAM" id="SignalP"/>
    </source>
</evidence>
<feature type="compositionally biased region" description="Low complexity" evidence="1">
    <location>
        <begin position="226"/>
        <end position="245"/>
    </location>
</feature>
<sequence>MIGVNYASILTLAFVLVTQGQDLVSVTRTYPLETITWHLATEYITAVISAHTQLASIEAVTFSETLAGTTATFVDERYTILRTVVPVTNVRVVPSYTLAASLKLTTISRTLFPSIYTGTDPFAITVDIETPGIPGYVYTITGPIDNGVAVGTVVEQLSARSVIKTIPGPTVTHQIGLGNEAVVTENGVATTQYERTSTYTESFSSTLVTRHIASSSLVHAVLITISGSRSPSPSPSGSVSGIESSRPPPPTVTFTQDITASTTIDTTAIQTSVILTTLGAPQFGGTDLQSNDIRHKYSPATRSNKCNTKPTKCPQSNAVGEGR</sequence>
<comment type="caution">
    <text evidence="3">The sequence shown here is derived from an EMBL/GenBank/DDBJ whole genome shotgun (WGS) entry which is preliminary data.</text>
</comment>
<feature type="region of interest" description="Disordered" evidence="1">
    <location>
        <begin position="298"/>
        <end position="323"/>
    </location>
</feature>
<name>A0ABR2W476_9FUNG</name>
<keyword evidence="4" id="KW-1185">Reference proteome</keyword>
<organism evidence="3 4">
    <name type="scientific">Basidiobolus ranarum</name>
    <dbReference type="NCBI Taxonomy" id="34480"/>
    <lineage>
        <taxon>Eukaryota</taxon>
        <taxon>Fungi</taxon>
        <taxon>Fungi incertae sedis</taxon>
        <taxon>Zoopagomycota</taxon>
        <taxon>Entomophthoromycotina</taxon>
        <taxon>Basidiobolomycetes</taxon>
        <taxon>Basidiobolales</taxon>
        <taxon>Basidiobolaceae</taxon>
        <taxon>Basidiobolus</taxon>
    </lineage>
</organism>
<evidence type="ECO:0000313" key="3">
    <source>
        <dbReference type="EMBL" id="KAK9719351.1"/>
    </source>
</evidence>
<protein>
    <submittedName>
        <fullName evidence="3">Uncharacterized protein</fullName>
    </submittedName>
</protein>
<gene>
    <name evidence="3" type="ORF">K7432_004856</name>
</gene>
<evidence type="ECO:0000313" key="4">
    <source>
        <dbReference type="Proteomes" id="UP001479436"/>
    </source>
</evidence>
<feature type="signal peptide" evidence="2">
    <location>
        <begin position="1"/>
        <end position="20"/>
    </location>
</feature>
<evidence type="ECO:0000256" key="1">
    <source>
        <dbReference type="SAM" id="MobiDB-lite"/>
    </source>
</evidence>
<accession>A0ABR2W476</accession>
<proteinExistence type="predicted"/>
<feature type="compositionally biased region" description="Polar residues" evidence="1">
    <location>
        <begin position="300"/>
        <end position="323"/>
    </location>
</feature>